<protein>
    <submittedName>
        <fullName evidence="3">Uncharacterized protein</fullName>
    </submittedName>
</protein>
<evidence type="ECO:0000256" key="2">
    <source>
        <dbReference type="ARBA" id="ARBA00022490"/>
    </source>
</evidence>
<evidence type="ECO:0000313" key="4">
    <source>
        <dbReference type="Proteomes" id="UP001054945"/>
    </source>
</evidence>
<dbReference type="EMBL" id="BPLR01006304">
    <property type="protein sequence ID" value="GIY08888.1"/>
    <property type="molecule type" value="Genomic_DNA"/>
</dbReference>
<dbReference type="PANTHER" id="PTHR46342:SF1">
    <property type="entry name" value="ALPHA-CATULIN"/>
    <property type="match status" value="1"/>
</dbReference>
<dbReference type="GO" id="GO:0007266">
    <property type="term" value="P:Rho protein signal transduction"/>
    <property type="evidence" value="ECO:0007669"/>
    <property type="project" value="InterPro"/>
</dbReference>
<dbReference type="Proteomes" id="UP001054945">
    <property type="component" value="Unassembled WGS sequence"/>
</dbReference>
<dbReference type="SUPFAM" id="SSF47220">
    <property type="entry name" value="alpha-catenin/vinculin-like"/>
    <property type="match status" value="1"/>
</dbReference>
<reference evidence="3 4" key="1">
    <citation type="submission" date="2021-06" db="EMBL/GenBank/DDBJ databases">
        <title>Caerostris extrusa draft genome.</title>
        <authorList>
            <person name="Kono N."/>
            <person name="Arakawa K."/>
        </authorList>
    </citation>
    <scope>NUCLEOTIDE SEQUENCE [LARGE SCALE GENOMIC DNA]</scope>
</reference>
<dbReference type="GO" id="GO:0005737">
    <property type="term" value="C:cytoplasm"/>
    <property type="evidence" value="ECO:0007669"/>
    <property type="project" value="UniProtKB-SubCell"/>
</dbReference>
<dbReference type="InterPro" id="IPR036723">
    <property type="entry name" value="Alpha-catenin/vinculin-like_sf"/>
</dbReference>
<sequence length="95" mass="11153">MQKQKDGHLSENDLCKRARMSQMAFSMYQFTRGEGDLKTTQDLFTQAEFLLKKPINCISLSVNFHIWYLVANTKMNFWRILIKVPTFCSTTSIYC</sequence>
<accession>A0AAV4QFP0</accession>
<dbReference type="InterPro" id="IPR030045">
    <property type="entry name" value="CTNNAL1"/>
</dbReference>
<comment type="caution">
    <text evidence="3">The sequence shown here is derived from an EMBL/GenBank/DDBJ whole genome shotgun (WGS) entry which is preliminary data.</text>
</comment>
<organism evidence="3 4">
    <name type="scientific">Caerostris extrusa</name>
    <name type="common">Bark spider</name>
    <name type="synonym">Caerostris bankana</name>
    <dbReference type="NCBI Taxonomy" id="172846"/>
    <lineage>
        <taxon>Eukaryota</taxon>
        <taxon>Metazoa</taxon>
        <taxon>Ecdysozoa</taxon>
        <taxon>Arthropoda</taxon>
        <taxon>Chelicerata</taxon>
        <taxon>Arachnida</taxon>
        <taxon>Araneae</taxon>
        <taxon>Araneomorphae</taxon>
        <taxon>Entelegynae</taxon>
        <taxon>Araneoidea</taxon>
        <taxon>Araneidae</taxon>
        <taxon>Caerostris</taxon>
    </lineage>
</organism>
<keyword evidence="4" id="KW-1185">Reference proteome</keyword>
<dbReference type="GO" id="GO:0007155">
    <property type="term" value="P:cell adhesion"/>
    <property type="evidence" value="ECO:0007669"/>
    <property type="project" value="InterPro"/>
</dbReference>
<dbReference type="AlphaFoldDB" id="A0AAV4QFP0"/>
<evidence type="ECO:0000313" key="3">
    <source>
        <dbReference type="EMBL" id="GIY08888.1"/>
    </source>
</evidence>
<dbReference type="Gene3D" id="1.20.120.230">
    <property type="entry name" value="Alpha-catenin/vinculin-like"/>
    <property type="match status" value="1"/>
</dbReference>
<gene>
    <name evidence="3" type="ORF">CEXT_555541</name>
</gene>
<proteinExistence type="predicted"/>
<keyword evidence="2" id="KW-0963">Cytoplasm</keyword>
<name>A0AAV4QFP0_CAEEX</name>
<dbReference type="GO" id="GO:0051015">
    <property type="term" value="F:actin filament binding"/>
    <property type="evidence" value="ECO:0007669"/>
    <property type="project" value="InterPro"/>
</dbReference>
<evidence type="ECO:0000256" key="1">
    <source>
        <dbReference type="ARBA" id="ARBA00004496"/>
    </source>
</evidence>
<dbReference type="PANTHER" id="PTHR46342">
    <property type="entry name" value="ALPHA-CATULIN"/>
    <property type="match status" value="1"/>
</dbReference>
<comment type="subcellular location">
    <subcellularLocation>
        <location evidence="1">Cytoplasm</location>
    </subcellularLocation>
</comment>